<name>A0ABR4AG85_9LECA</name>
<sequence>MGVSRRSQERRVPLHREYNPILSIAIVQSARSALALRMPKVACTIHADVWCEDERVTKGHYRVLLFAPHPVTTAYPENHAYSDQDLTPPLNLCKTRHRRPVLGKWSVVTNNCGKLNPNALIRRNAIGFVSHLRGPLTCDMG</sequence>
<organism evidence="1 2">
    <name type="scientific">Stereocaulon virgatum</name>
    <dbReference type="NCBI Taxonomy" id="373712"/>
    <lineage>
        <taxon>Eukaryota</taxon>
        <taxon>Fungi</taxon>
        <taxon>Dikarya</taxon>
        <taxon>Ascomycota</taxon>
        <taxon>Pezizomycotina</taxon>
        <taxon>Lecanoromycetes</taxon>
        <taxon>OSLEUM clade</taxon>
        <taxon>Lecanoromycetidae</taxon>
        <taxon>Lecanorales</taxon>
        <taxon>Lecanorineae</taxon>
        <taxon>Stereocaulaceae</taxon>
        <taxon>Stereocaulon</taxon>
    </lineage>
</organism>
<evidence type="ECO:0000313" key="2">
    <source>
        <dbReference type="Proteomes" id="UP001590950"/>
    </source>
</evidence>
<dbReference type="EMBL" id="JBEFKJ010000009">
    <property type="protein sequence ID" value="KAL2044455.1"/>
    <property type="molecule type" value="Genomic_DNA"/>
</dbReference>
<comment type="caution">
    <text evidence="1">The sequence shown here is derived from an EMBL/GenBank/DDBJ whole genome shotgun (WGS) entry which is preliminary data.</text>
</comment>
<gene>
    <name evidence="1" type="ORF">N7G274_003160</name>
</gene>
<reference evidence="1 2" key="1">
    <citation type="submission" date="2024-09" db="EMBL/GenBank/DDBJ databases">
        <title>Rethinking Asexuality: The Enigmatic Case of Functional Sexual Genes in Lepraria (Stereocaulaceae).</title>
        <authorList>
            <person name="Doellman M."/>
            <person name="Sun Y."/>
            <person name="Barcenas-Pena A."/>
            <person name="Lumbsch H.T."/>
            <person name="Grewe F."/>
        </authorList>
    </citation>
    <scope>NUCLEOTIDE SEQUENCE [LARGE SCALE GENOMIC DNA]</scope>
    <source>
        <strain evidence="1 2">Mercado 3170</strain>
    </source>
</reference>
<dbReference type="Proteomes" id="UP001590950">
    <property type="component" value="Unassembled WGS sequence"/>
</dbReference>
<protein>
    <submittedName>
        <fullName evidence="1">Uncharacterized protein</fullName>
    </submittedName>
</protein>
<accession>A0ABR4AG85</accession>
<evidence type="ECO:0000313" key="1">
    <source>
        <dbReference type="EMBL" id="KAL2044455.1"/>
    </source>
</evidence>
<proteinExistence type="predicted"/>
<keyword evidence="2" id="KW-1185">Reference proteome</keyword>